<keyword evidence="2" id="KW-0812">Transmembrane</keyword>
<accession>A2G0G9</accession>
<proteinExistence type="predicted"/>
<sequence>MDECPTPKIFPLRLEEDLLEELNDLRYLHGMGNWPIKLSNISDHAKMVRECIWLWGANTNSLDMSNHKVEEGLPCSDVYTRGAAGFGFSSLSGSGGNLKTGYMLWILIDENFEGMGHRSAMFSPAFYRTRFYMGRKNNPPINGKPVAVSDYFAVLSAYYTHTDPSLSVLRMNYENFPRPEWIALPPPGYIDYTLVPQVWTFQSPKIDCNNVIYRAYINGTLLQPLDGFQNGGFNDGGDFSTTDGVAFTRTTGYDTGYRYSSSYAVYPYPGSLIRVEVESNGYSWEYETLVVDCEKQPTPEPEPKPAEPPQPNPKPEDPPKPADPPKPNPKPADPPKPNPKPEDPPQPNPKPAEPNPTEHPGSDQSDISQPTEEQNQLDEKKGGKDDNQNNKKSLAIGLGVGIPIVIIVLAVIGVGIFILISKGIIGKGPITPSDEEGIDV</sequence>
<evidence type="ECO:0000313" key="3">
    <source>
        <dbReference type="EMBL" id="EAX89344.1"/>
    </source>
</evidence>
<dbReference type="PANTHER" id="PTHR48184">
    <property type="entry name" value="RICIN B-TYPE LECTIN DOMAIN-CONTAINING PROTEIN"/>
    <property type="match status" value="1"/>
</dbReference>
<feature type="region of interest" description="Disordered" evidence="1">
    <location>
        <begin position="294"/>
        <end position="389"/>
    </location>
</feature>
<dbReference type="EMBL" id="DS114208">
    <property type="protein sequence ID" value="EAX89344.1"/>
    <property type="molecule type" value="Genomic_DNA"/>
</dbReference>
<keyword evidence="4" id="KW-1185">Reference proteome</keyword>
<dbReference type="VEuPathDB" id="TrichDB:TVAG_431670"/>
<evidence type="ECO:0000256" key="2">
    <source>
        <dbReference type="SAM" id="Phobius"/>
    </source>
</evidence>
<dbReference type="PANTHER" id="PTHR48184:SF3">
    <property type="entry name" value="SCP DOMAIN-CONTAINING PROTEIN"/>
    <property type="match status" value="1"/>
</dbReference>
<keyword evidence="2" id="KW-1133">Transmembrane helix</keyword>
<dbReference type="InParanoid" id="A2G0G9"/>
<organism evidence="3 4">
    <name type="scientific">Trichomonas vaginalis (strain ATCC PRA-98 / G3)</name>
    <dbReference type="NCBI Taxonomy" id="412133"/>
    <lineage>
        <taxon>Eukaryota</taxon>
        <taxon>Metamonada</taxon>
        <taxon>Parabasalia</taxon>
        <taxon>Trichomonadida</taxon>
        <taxon>Trichomonadidae</taxon>
        <taxon>Trichomonas</taxon>
    </lineage>
</organism>
<dbReference type="VEuPathDB" id="TrichDB:TVAGG3_0246190"/>
<dbReference type="KEGG" id="tva:4747014"/>
<evidence type="ECO:0000256" key="1">
    <source>
        <dbReference type="SAM" id="MobiDB-lite"/>
    </source>
</evidence>
<dbReference type="Proteomes" id="UP000001542">
    <property type="component" value="Unassembled WGS sequence"/>
</dbReference>
<dbReference type="AlphaFoldDB" id="A2G0G9"/>
<reference evidence="3" key="1">
    <citation type="submission" date="2006-10" db="EMBL/GenBank/DDBJ databases">
        <authorList>
            <person name="Amadeo P."/>
            <person name="Zhao Q."/>
            <person name="Wortman J."/>
            <person name="Fraser-Liggett C."/>
            <person name="Carlton J."/>
        </authorList>
    </citation>
    <scope>NUCLEOTIDE SEQUENCE</scope>
    <source>
        <strain evidence="3">G3</strain>
    </source>
</reference>
<feature type="compositionally biased region" description="Pro residues" evidence="1">
    <location>
        <begin position="321"/>
        <end position="354"/>
    </location>
</feature>
<dbReference type="RefSeq" id="XP_001302274.1">
    <property type="nucleotide sequence ID" value="XM_001302273.1"/>
</dbReference>
<dbReference type="SMR" id="A2G0G9"/>
<feature type="compositionally biased region" description="Basic and acidic residues" evidence="1">
    <location>
        <begin position="294"/>
        <end position="305"/>
    </location>
</feature>
<dbReference type="VEuPathDB" id="TrichDB:TVAG_322600"/>
<feature type="compositionally biased region" description="Basic and acidic residues" evidence="1">
    <location>
        <begin position="377"/>
        <end position="389"/>
    </location>
</feature>
<feature type="compositionally biased region" description="Polar residues" evidence="1">
    <location>
        <begin position="362"/>
        <end position="374"/>
    </location>
</feature>
<keyword evidence="2" id="KW-0472">Membrane</keyword>
<evidence type="ECO:0000313" key="4">
    <source>
        <dbReference type="Proteomes" id="UP000001542"/>
    </source>
</evidence>
<gene>
    <name evidence="3" type="ORF">TVAG_431670</name>
</gene>
<protein>
    <submittedName>
        <fullName evidence="3">Uncharacterized protein</fullName>
    </submittedName>
</protein>
<name>A2G0G9_TRIV3</name>
<feature type="transmembrane region" description="Helical" evidence="2">
    <location>
        <begin position="394"/>
        <end position="420"/>
    </location>
</feature>
<reference evidence="3" key="2">
    <citation type="journal article" date="2007" name="Science">
        <title>Draft genome sequence of the sexually transmitted pathogen Trichomonas vaginalis.</title>
        <authorList>
            <person name="Carlton J.M."/>
            <person name="Hirt R.P."/>
            <person name="Silva J.C."/>
            <person name="Delcher A.L."/>
            <person name="Schatz M."/>
            <person name="Zhao Q."/>
            <person name="Wortman J.R."/>
            <person name="Bidwell S.L."/>
            <person name="Alsmark U.C.M."/>
            <person name="Besteiro S."/>
            <person name="Sicheritz-Ponten T."/>
            <person name="Noel C.J."/>
            <person name="Dacks J.B."/>
            <person name="Foster P.G."/>
            <person name="Simillion C."/>
            <person name="Van de Peer Y."/>
            <person name="Miranda-Saavedra D."/>
            <person name="Barton G.J."/>
            <person name="Westrop G.D."/>
            <person name="Mueller S."/>
            <person name="Dessi D."/>
            <person name="Fiori P.L."/>
            <person name="Ren Q."/>
            <person name="Paulsen I."/>
            <person name="Zhang H."/>
            <person name="Bastida-Corcuera F.D."/>
            <person name="Simoes-Barbosa A."/>
            <person name="Brown M.T."/>
            <person name="Hayes R.D."/>
            <person name="Mukherjee M."/>
            <person name="Okumura C.Y."/>
            <person name="Schneider R."/>
            <person name="Smith A.J."/>
            <person name="Vanacova S."/>
            <person name="Villalvazo M."/>
            <person name="Haas B.J."/>
            <person name="Pertea M."/>
            <person name="Feldblyum T.V."/>
            <person name="Utterback T.R."/>
            <person name="Shu C.L."/>
            <person name="Osoegawa K."/>
            <person name="de Jong P.J."/>
            <person name="Hrdy I."/>
            <person name="Horvathova L."/>
            <person name="Zubacova Z."/>
            <person name="Dolezal P."/>
            <person name="Malik S.B."/>
            <person name="Logsdon J.M. Jr."/>
            <person name="Henze K."/>
            <person name="Gupta A."/>
            <person name="Wang C.C."/>
            <person name="Dunne R.L."/>
            <person name="Upcroft J.A."/>
            <person name="Upcroft P."/>
            <person name="White O."/>
            <person name="Salzberg S.L."/>
            <person name="Tang P."/>
            <person name="Chiu C.-H."/>
            <person name="Lee Y.-S."/>
            <person name="Embley T.M."/>
            <person name="Coombs G.H."/>
            <person name="Mottram J.C."/>
            <person name="Tachezy J."/>
            <person name="Fraser-Liggett C.M."/>
            <person name="Johnson P.J."/>
        </authorList>
    </citation>
    <scope>NUCLEOTIDE SEQUENCE [LARGE SCALE GENOMIC DNA]</scope>
    <source>
        <strain evidence="3">G3</strain>
    </source>
</reference>